<evidence type="ECO:0000256" key="2">
    <source>
        <dbReference type="ARBA" id="ARBA00012417"/>
    </source>
</evidence>
<reference evidence="10" key="2">
    <citation type="journal article" date="2007" name="Science">
        <title>Draft genome sequence of the sexually transmitted pathogen Trichomonas vaginalis.</title>
        <authorList>
            <person name="Carlton J.M."/>
            <person name="Hirt R.P."/>
            <person name="Silva J.C."/>
            <person name="Delcher A.L."/>
            <person name="Schatz M."/>
            <person name="Zhao Q."/>
            <person name="Wortman J.R."/>
            <person name="Bidwell S.L."/>
            <person name="Alsmark U.C.M."/>
            <person name="Besteiro S."/>
            <person name="Sicheritz-Ponten T."/>
            <person name="Noel C.J."/>
            <person name="Dacks J.B."/>
            <person name="Foster P.G."/>
            <person name="Simillion C."/>
            <person name="Van de Peer Y."/>
            <person name="Miranda-Saavedra D."/>
            <person name="Barton G.J."/>
            <person name="Westrop G.D."/>
            <person name="Mueller S."/>
            <person name="Dessi D."/>
            <person name="Fiori P.L."/>
            <person name="Ren Q."/>
            <person name="Paulsen I."/>
            <person name="Zhang H."/>
            <person name="Bastida-Corcuera F.D."/>
            <person name="Simoes-Barbosa A."/>
            <person name="Brown M.T."/>
            <person name="Hayes R.D."/>
            <person name="Mukherjee M."/>
            <person name="Okumura C.Y."/>
            <person name="Schneider R."/>
            <person name="Smith A.J."/>
            <person name="Vanacova S."/>
            <person name="Villalvazo M."/>
            <person name="Haas B.J."/>
            <person name="Pertea M."/>
            <person name="Feldblyum T.V."/>
            <person name="Utterback T.R."/>
            <person name="Shu C.L."/>
            <person name="Osoegawa K."/>
            <person name="de Jong P.J."/>
            <person name="Hrdy I."/>
            <person name="Horvathova L."/>
            <person name="Zubacova Z."/>
            <person name="Dolezal P."/>
            <person name="Malik S.B."/>
            <person name="Logsdon J.M. Jr."/>
            <person name="Henze K."/>
            <person name="Gupta A."/>
            <person name="Wang C.C."/>
            <person name="Dunne R.L."/>
            <person name="Upcroft J.A."/>
            <person name="Upcroft P."/>
            <person name="White O."/>
            <person name="Salzberg S.L."/>
            <person name="Tang P."/>
            <person name="Chiu C.-H."/>
            <person name="Lee Y.-S."/>
            <person name="Embley T.M."/>
            <person name="Coombs G.H."/>
            <person name="Mottram J.C."/>
            <person name="Tachezy J."/>
            <person name="Fraser-Liggett C.M."/>
            <person name="Johnson P.J."/>
        </authorList>
    </citation>
    <scope>NUCLEOTIDE SEQUENCE [LARGE SCALE GENOMIC DNA]</scope>
    <source>
        <strain evidence="10">G3</strain>
    </source>
</reference>
<dbReference type="eggNOG" id="ENOG502R89C">
    <property type="taxonomic scope" value="Eukaryota"/>
</dbReference>
<keyword evidence="11" id="KW-1185">Reference proteome</keyword>
<dbReference type="InterPro" id="IPR023211">
    <property type="entry name" value="DNA_pol_palm_dom_sf"/>
</dbReference>
<dbReference type="EC" id="2.7.7.7" evidence="2"/>
<dbReference type="PRINTS" id="PR00106">
    <property type="entry name" value="DNAPOLB"/>
</dbReference>
<dbReference type="InterPro" id="IPR012337">
    <property type="entry name" value="RNaseH-like_sf"/>
</dbReference>
<keyword evidence="5" id="KW-0235">DNA replication</keyword>
<evidence type="ECO:0000313" key="11">
    <source>
        <dbReference type="Proteomes" id="UP000001542"/>
    </source>
</evidence>
<organism evidence="10 11">
    <name type="scientific">Trichomonas vaginalis (strain ATCC PRA-98 / G3)</name>
    <dbReference type="NCBI Taxonomy" id="412133"/>
    <lineage>
        <taxon>Eukaryota</taxon>
        <taxon>Metamonada</taxon>
        <taxon>Parabasalia</taxon>
        <taxon>Trichomonadida</taxon>
        <taxon>Trichomonadidae</taxon>
        <taxon>Trichomonas</taxon>
    </lineage>
</organism>
<keyword evidence="7" id="KW-0238">DNA-binding</keyword>
<dbReference type="InterPro" id="IPR004868">
    <property type="entry name" value="DNA-dir_DNA_pol_B_mt/vir"/>
</dbReference>
<dbReference type="PANTHER" id="PTHR48144:SF2">
    <property type="entry name" value="DNA-DIRECTED DNA POLYMERASE"/>
    <property type="match status" value="1"/>
</dbReference>
<dbReference type="Gene3D" id="3.90.1600.10">
    <property type="entry name" value="Palm domain of DNA polymerase"/>
    <property type="match status" value="1"/>
</dbReference>
<dbReference type="OMA" id="IRIEENC"/>
<protein>
    <recommendedName>
        <fullName evidence="2">DNA-directed DNA polymerase</fullName>
        <ecNumber evidence="2">2.7.7.7</ecNumber>
    </recommendedName>
</protein>
<dbReference type="Proteomes" id="UP000001542">
    <property type="component" value="Unassembled WGS sequence"/>
</dbReference>
<feature type="domain" description="DNA-directed DNA polymerase family B mitochondria/virus" evidence="9">
    <location>
        <begin position="593"/>
        <end position="1051"/>
    </location>
</feature>
<name>A2ECW5_TRIV3</name>
<reference evidence="10" key="1">
    <citation type="submission" date="2006-10" db="EMBL/GenBank/DDBJ databases">
        <authorList>
            <person name="Amadeo P."/>
            <person name="Zhao Q."/>
            <person name="Wortman J."/>
            <person name="Fraser-Liggett C."/>
            <person name="Carlton J."/>
        </authorList>
    </citation>
    <scope>NUCLEOTIDE SEQUENCE</scope>
    <source>
        <strain evidence="10">G3</strain>
    </source>
</reference>
<keyword evidence="3" id="KW-0808">Transferase</keyword>
<keyword evidence="4" id="KW-0548">Nucleotidyltransferase</keyword>
<dbReference type="GO" id="GO:0006260">
    <property type="term" value="P:DNA replication"/>
    <property type="evidence" value="ECO:0007669"/>
    <property type="project" value="UniProtKB-KW"/>
</dbReference>
<evidence type="ECO:0000256" key="5">
    <source>
        <dbReference type="ARBA" id="ARBA00022705"/>
    </source>
</evidence>
<comment type="similarity">
    <text evidence="1">Belongs to the DNA polymerase type-B family.</text>
</comment>
<sequence length="1232" mass="143649">MSLFSTFKGLVNKLPPDVKRGMFDMFGAKLPKKEKDITNKLALILKNQGLLTGSAEEAIKNAKSFYDDYNGIMNVPASNSPVALDHDQRSHNRALMEMQPIYSDPPPKIDESELAYKEIQNAFYVVKNINGQKLPDEKWLDPITKAGERFIMFNIDQYSPRGKDYFNKMFPRVMAKFIGQIDLFKQKWTFYYDFDEKRNILRHLNINTMGSLVHQLLNEAPIAEVQELASKVLESNYDFFLCSIPSLRKIEIFDYTAYSDVDASALRKGTYTPYKLTAEEQVMLDTMRAAGQEKIALKIIKQNHSKKRNRSRNGQLWTWTCKLPINLERYQIFNELNAETAKKMMKDSCFIYACIQAGVDEATINHMREIIRVKDFPMSKIKVIAKETGIRFHVIKYNEKYSNNSYTYEPDEEPKMTVELLLMYDHYMLNEKLPISSMFIKNYEDVCKLCKDWTLEKKMLVNRRYETRYAINSKLVTPLAKVIELLFANNYFEPIRTGELCTYFTTMYNENLEEMIDLTYNERYCARMKKDWSSETKKDMKFPREHVFFADFEASTDGNIHKAYNICFMEDDDDGYTSIWGSDCASKFLEALPDKSLVYFHNLSYDVTFLMSQLEEITGTPIIKGSQTMQIQGKYKGKLLCFKDSYAIISTKLERFPEMFHLTSGEKEVFPYNYYTEELVNTTKVGNIDDAMNHVKDIEAFNENIEKIEDCKIDDEHFDMEVYSSFYCGQDVRILRDGFLKFRNDLMTEFEIDAYDYVSISSISNKLFEKRVYWKNGNLFDLAGKPREYISKCIQGGRCMLAENKKQYNEGELITDFDAVSLYPSAIARLYCLEGIPKVMTEEMKSSEYLLEHLFDDDQAEPTKEKFISGFYCQIEILSIGKNSAFPLIVVNPDINPDLHVARSSNTCCKMFVDHITLQDLIKFQEISCKVIDGYYYDGKRDMTIRNEVKKLFELRAKYKKEGNPIQEIIKLLLNSIYGKTILKPIDKKIRFIKDNKLTDYIIKNYNDIQTIEFIPDSELSCVKSFKPIVRHFNYCPLGVSILSMSKRIMNEVFFTAEDLGLKLFYQDTDSLHLYEKDLDKLAEEYKRRYNRELIGKALGQFHSDFAEITAGHMSKAQRSIFVGKKTYLDELTNDLKEIAFHCRMKGITQDVIALTANQMFPDAIQVHYDEKKGLFFPEKVGEKYSIVELYKSLYEGDEITFDLCIGSKPCFNKNKDFTISTKSSFERKLKF</sequence>
<dbReference type="OrthoDB" id="10265614at2759"/>
<evidence type="ECO:0000256" key="7">
    <source>
        <dbReference type="ARBA" id="ARBA00023125"/>
    </source>
</evidence>
<dbReference type="Pfam" id="PF03175">
    <property type="entry name" value="DNA_pol_B_2"/>
    <property type="match status" value="1"/>
</dbReference>
<dbReference type="PANTHER" id="PTHR48144">
    <property type="entry name" value="DNA-DIRECTED DNA POLYMERASE"/>
    <property type="match status" value="1"/>
</dbReference>
<dbReference type="Gene3D" id="3.30.420.10">
    <property type="entry name" value="Ribonuclease H-like superfamily/Ribonuclease H"/>
    <property type="match status" value="1"/>
</dbReference>
<proteinExistence type="inferred from homology"/>
<dbReference type="InterPro" id="IPR036397">
    <property type="entry name" value="RNaseH_sf"/>
</dbReference>
<dbReference type="AlphaFoldDB" id="A2ECW5"/>
<evidence type="ECO:0000259" key="9">
    <source>
        <dbReference type="Pfam" id="PF03175"/>
    </source>
</evidence>
<evidence type="ECO:0000256" key="3">
    <source>
        <dbReference type="ARBA" id="ARBA00022679"/>
    </source>
</evidence>
<keyword evidence="6" id="KW-0239">DNA-directed DNA polymerase</keyword>
<dbReference type="KEGG" id="tva:4767432"/>
<accession>A2ECW5</accession>
<dbReference type="VEuPathDB" id="TrichDB:TVAGG3_0062820"/>
<evidence type="ECO:0000256" key="8">
    <source>
        <dbReference type="ARBA" id="ARBA00049244"/>
    </source>
</evidence>
<evidence type="ECO:0000256" key="6">
    <source>
        <dbReference type="ARBA" id="ARBA00022932"/>
    </source>
</evidence>
<dbReference type="InterPro" id="IPR043502">
    <property type="entry name" value="DNA/RNA_pol_sf"/>
</dbReference>
<evidence type="ECO:0000256" key="4">
    <source>
        <dbReference type="ARBA" id="ARBA00022695"/>
    </source>
</evidence>
<dbReference type="InParanoid" id="A2ECW5"/>
<comment type="catalytic activity">
    <reaction evidence="8">
        <text>DNA(n) + a 2'-deoxyribonucleoside 5'-triphosphate = DNA(n+1) + diphosphate</text>
        <dbReference type="Rhea" id="RHEA:22508"/>
        <dbReference type="Rhea" id="RHEA-COMP:17339"/>
        <dbReference type="Rhea" id="RHEA-COMP:17340"/>
        <dbReference type="ChEBI" id="CHEBI:33019"/>
        <dbReference type="ChEBI" id="CHEBI:61560"/>
        <dbReference type="ChEBI" id="CHEBI:173112"/>
        <dbReference type="EC" id="2.7.7.7"/>
    </reaction>
</comment>
<evidence type="ECO:0000256" key="1">
    <source>
        <dbReference type="ARBA" id="ARBA00005755"/>
    </source>
</evidence>
<dbReference type="InterPro" id="IPR006172">
    <property type="entry name" value="DNA-dir_DNA_pol_B"/>
</dbReference>
<dbReference type="GO" id="GO:0003887">
    <property type="term" value="F:DNA-directed DNA polymerase activity"/>
    <property type="evidence" value="ECO:0007669"/>
    <property type="project" value="UniProtKB-KW"/>
</dbReference>
<dbReference type="SUPFAM" id="SSF56672">
    <property type="entry name" value="DNA/RNA polymerases"/>
    <property type="match status" value="1"/>
</dbReference>
<dbReference type="VEuPathDB" id="TrichDB:TVAG_102590"/>
<dbReference type="SUPFAM" id="SSF53098">
    <property type="entry name" value="Ribonuclease H-like"/>
    <property type="match status" value="1"/>
</dbReference>
<evidence type="ECO:0000313" key="10">
    <source>
        <dbReference type="EMBL" id="EAY09510.1"/>
    </source>
</evidence>
<dbReference type="GO" id="GO:0000166">
    <property type="term" value="F:nucleotide binding"/>
    <property type="evidence" value="ECO:0007669"/>
    <property type="project" value="InterPro"/>
</dbReference>
<dbReference type="GO" id="GO:0003677">
    <property type="term" value="F:DNA binding"/>
    <property type="evidence" value="ECO:0007669"/>
    <property type="project" value="UniProtKB-KW"/>
</dbReference>
<dbReference type="EMBL" id="DS113356">
    <property type="protein sequence ID" value="EAY09510.1"/>
    <property type="molecule type" value="Genomic_DNA"/>
</dbReference>
<gene>
    <name evidence="10" type="ORF">TVAG_102590</name>
</gene>